<feature type="domain" description="N-acetyltransferase" evidence="1">
    <location>
        <begin position="5"/>
        <end position="143"/>
    </location>
</feature>
<dbReference type="Pfam" id="PF00583">
    <property type="entry name" value="Acetyltransf_1"/>
    <property type="match status" value="1"/>
</dbReference>
<sequence>MTRSPDIRIADPDDALMAQAHDLLRQHWGDSVVSLGRAVDPYTLPVRVALAGDDFAGCAAYLIEDDELEVVALAATGAVRGAGRALMADMFDVARGVGLRRVKLVTTNDNLRAIGFYQIIGMRIARVGINAIDAARRLKPQIPMTGENGIPIRDEIEFEYLTRS</sequence>
<reference evidence="2 3" key="1">
    <citation type="journal article" date="2016" name="Int. J. Syst. Evol. Microbiol.">
        <title>Pyruvatibacter mobilis gen. nov., sp. nov., a marine bacterium from the culture broth of Picochlorum sp. 122.</title>
        <authorList>
            <person name="Wang G."/>
            <person name="Tang M."/>
            <person name="Wu H."/>
            <person name="Dai S."/>
            <person name="Li T."/>
            <person name="Chen C."/>
            <person name="He H."/>
            <person name="Fan J."/>
            <person name="Xiang W."/>
            <person name="Li X."/>
        </authorList>
    </citation>
    <scope>NUCLEOTIDE SEQUENCE [LARGE SCALE GENOMIC DNA]</scope>
    <source>
        <strain evidence="2 3">GYP-11</strain>
    </source>
</reference>
<dbReference type="GeneID" id="300656166"/>
<organism evidence="2 3">
    <name type="scientific">Pyruvatibacter mobilis</name>
    <dbReference type="NCBI Taxonomy" id="1712261"/>
    <lineage>
        <taxon>Bacteria</taxon>
        <taxon>Pseudomonadati</taxon>
        <taxon>Pseudomonadota</taxon>
        <taxon>Alphaproteobacteria</taxon>
        <taxon>Hyphomicrobiales</taxon>
        <taxon>Parvibaculaceae</taxon>
        <taxon>Pyruvatibacter</taxon>
    </lineage>
</organism>
<dbReference type="PROSITE" id="PS51186">
    <property type="entry name" value="GNAT"/>
    <property type="match status" value="1"/>
</dbReference>
<dbReference type="AlphaFoldDB" id="A0A845Q6T4"/>
<dbReference type="Gene3D" id="3.40.630.30">
    <property type="match status" value="1"/>
</dbReference>
<dbReference type="InterPro" id="IPR000182">
    <property type="entry name" value="GNAT_dom"/>
</dbReference>
<evidence type="ECO:0000313" key="2">
    <source>
        <dbReference type="EMBL" id="NBG94112.1"/>
    </source>
</evidence>
<accession>A0A845Q6T4</accession>
<keyword evidence="3" id="KW-1185">Reference proteome</keyword>
<dbReference type="SUPFAM" id="SSF55729">
    <property type="entry name" value="Acyl-CoA N-acyltransferases (Nat)"/>
    <property type="match status" value="1"/>
</dbReference>
<comment type="caution">
    <text evidence="2">The sequence shown here is derived from an EMBL/GenBank/DDBJ whole genome shotgun (WGS) entry which is preliminary data.</text>
</comment>
<protein>
    <submittedName>
        <fullName evidence="2">GNAT family N-acetyltransferase</fullName>
    </submittedName>
</protein>
<proteinExistence type="predicted"/>
<dbReference type="RefSeq" id="WP_160586264.1">
    <property type="nucleotide sequence ID" value="NZ_BMHN01000001.1"/>
</dbReference>
<name>A0A845Q6T4_9HYPH</name>
<gene>
    <name evidence="2" type="ORF">GTQ45_00025</name>
</gene>
<evidence type="ECO:0000313" key="3">
    <source>
        <dbReference type="Proteomes" id="UP000470384"/>
    </source>
</evidence>
<keyword evidence="2" id="KW-0808">Transferase</keyword>
<dbReference type="EMBL" id="WXYQ01000001">
    <property type="protein sequence ID" value="NBG94112.1"/>
    <property type="molecule type" value="Genomic_DNA"/>
</dbReference>
<dbReference type="InterPro" id="IPR016181">
    <property type="entry name" value="Acyl_CoA_acyltransferase"/>
</dbReference>
<dbReference type="OrthoDB" id="9799092at2"/>
<dbReference type="Proteomes" id="UP000470384">
    <property type="component" value="Unassembled WGS sequence"/>
</dbReference>
<dbReference type="GO" id="GO:0016747">
    <property type="term" value="F:acyltransferase activity, transferring groups other than amino-acyl groups"/>
    <property type="evidence" value="ECO:0007669"/>
    <property type="project" value="InterPro"/>
</dbReference>
<evidence type="ECO:0000259" key="1">
    <source>
        <dbReference type="PROSITE" id="PS51186"/>
    </source>
</evidence>